<proteinExistence type="inferred from homology"/>
<dbReference type="InterPro" id="IPR010119">
    <property type="entry name" value="Gluconeogen_factor"/>
</dbReference>
<dbReference type="NCBIfam" id="TIGR01826">
    <property type="entry name" value="CofD_related"/>
    <property type="match status" value="1"/>
</dbReference>
<dbReference type="GO" id="GO:0008360">
    <property type="term" value="P:regulation of cell shape"/>
    <property type="evidence" value="ECO:0007669"/>
    <property type="project" value="UniProtKB-UniRule"/>
</dbReference>
<dbReference type="Gene3D" id="3.40.50.10680">
    <property type="entry name" value="CofD-like domains"/>
    <property type="match status" value="1"/>
</dbReference>
<dbReference type="EMBL" id="AUZI01000027">
    <property type="protein sequence ID" value="KID48247.1"/>
    <property type="molecule type" value="Genomic_DNA"/>
</dbReference>
<dbReference type="PATRIC" id="fig|1226633.4.peg.2245"/>
<comment type="function">
    <text evidence="1">Required for morphogenesis under gluconeogenic growth conditions.</text>
</comment>
<dbReference type="GO" id="GO:0043743">
    <property type="term" value="F:LPPG:FO 2-phospho-L-lactate transferase activity"/>
    <property type="evidence" value="ECO:0007669"/>
    <property type="project" value="InterPro"/>
</dbReference>
<evidence type="ECO:0000313" key="2">
    <source>
        <dbReference type="EMBL" id="KID48247.1"/>
    </source>
</evidence>
<dbReference type="InterPro" id="IPR002882">
    <property type="entry name" value="CofD"/>
</dbReference>
<dbReference type="SUPFAM" id="SSF142338">
    <property type="entry name" value="CofD-like"/>
    <property type="match status" value="1"/>
</dbReference>
<reference evidence="2 3" key="1">
    <citation type="submission" date="2013-08" db="EMBL/GenBank/DDBJ databases">
        <title>An opportunistic ruminal bacterium that causes liver abscesses in cattle.</title>
        <authorList>
            <person name="Benahmed F.H."/>
            <person name="Rasmussen M."/>
            <person name="Harbottle H."/>
            <person name="Soppet D."/>
            <person name="Nagaraja T.G."/>
            <person name="Davidson M."/>
        </authorList>
    </citation>
    <scope>NUCLEOTIDE SEQUENCE [LARGE SCALE GENOMIC DNA]</scope>
    <source>
        <strain evidence="2 3">B35</strain>
    </source>
</reference>
<dbReference type="Proteomes" id="UP000031184">
    <property type="component" value="Unassembled WGS sequence"/>
</dbReference>
<evidence type="ECO:0000256" key="1">
    <source>
        <dbReference type="HAMAP-Rule" id="MF_00973"/>
    </source>
</evidence>
<sequence>MRKKPSIVVLGGGSGISVLLRGLKHLPVDITTIVTVADSGGSSGVLRKEFSCLPPGDFRNVIAALSQVEPLMEEMFQYRFQKDTFLGGHPLGNLIIMAMTELTGNLQEAIDSLRKLFHIKAHIFPASLDNVTLAAQKTDGTVVIGESNIPEPGKQIERVYYTTEAAPVTKTLDIMKKADLILLGMGSLYTSLLPHLLVKGVSEAISQSKAKKIYICNAMEQPGETEQYTASAHVKAIYRHSQEGLLDTILVDSHSIPKKEMKLYEEAGVSRVQIDVPKLRELGLEVIDRNMIEVDQEGMIRHHPYRLAAVIYSLIEHWERFYD</sequence>
<dbReference type="AlphaFoldDB" id="A0A017H588"/>
<dbReference type="PANTHER" id="PTHR30135:SF3">
    <property type="entry name" value="GLUCONEOGENESIS FACTOR-RELATED"/>
    <property type="match status" value="1"/>
</dbReference>
<dbReference type="OrthoDB" id="9783842at2"/>
<name>A0A017H588_9FUSO</name>
<dbReference type="InterPro" id="IPR038136">
    <property type="entry name" value="CofD-like_dom_sf"/>
</dbReference>
<keyword evidence="1" id="KW-0963">Cytoplasm</keyword>
<dbReference type="GeneID" id="75074789"/>
<protein>
    <recommendedName>
        <fullName evidence="1">Putative gluconeogenesis factor</fullName>
    </recommendedName>
</protein>
<dbReference type="HAMAP" id="MF_00973">
    <property type="entry name" value="Gluconeogen_factor"/>
    <property type="match status" value="1"/>
</dbReference>
<comment type="similarity">
    <text evidence="1">Belongs to the gluconeogenesis factor family.</text>
</comment>
<gene>
    <name evidence="2" type="ORF">C095_11070</name>
</gene>
<comment type="subcellular location">
    <subcellularLocation>
        <location evidence="1">Cytoplasm</location>
    </subcellularLocation>
</comment>
<dbReference type="Pfam" id="PF01933">
    <property type="entry name" value="CofD"/>
    <property type="match status" value="1"/>
</dbReference>
<dbReference type="GO" id="GO:0005737">
    <property type="term" value="C:cytoplasm"/>
    <property type="evidence" value="ECO:0007669"/>
    <property type="project" value="UniProtKB-SubCell"/>
</dbReference>
<dbReference type="PANTHER" id="PTHR30135">
    <property type="entry name" value="UNCHARACTERIZED PROTEIN YVCK-RELATED"/>
    <property type="match status" value="1"/>
</dbReference>
<accession>A0A017H588</accession>
<evidence type="ECO:0000313" key="3">
    <source>
        <dbReference type="Proteomes" id="UP000031184"/>
    </source>
</evidence>
<dbReference type="RefSeq" id="WP_005953377.1">
    <property type="nucleotide sequence ID" value="NZ_AOJP01000005.1"/>
</dbReference>
<dbReference type="CDD" id="cd07187">
    <property type="entry name" value="YvcK_like"/>
    <property type="match status" value="1"/>
</dbReference>
<comment type="caution">
    <text evidence="2">The sequence shown here is derived from an EMBL/GenBank/DDBJ whole genome shotgun (WGS) entry which is preliminary data.</text>
</comment>
<organism evidence="2 3">
    <name type="scientific">Fusobacterium necrophorum subsp. funduliforme B35</name>
    <dbReference type="NCBI Taxonomy" id="1226633"/>
    <lineage>
        <taxon>Bacteria</taxon>
        <taxon>Fusobacteriati</taxon>
        <taxon>Fusobacteriota</taxon>
        <taxon>Fusobacteriia</taxon>
        <taxon>Fusobacteriales</taxon>
        <taxon>Fusobacteriaceae</taxon>
        <taxon>Fusobacterium</taxon>
    </lineage>
</organism>